<comment type="subcellular location">
    <subcellularLocation>
        <location evidence="1">Nucleus</location>
    </subcellularLocation>
</comment>
<comment type="catalytic activity">
    <reaction evidence="12">
        <text>a 1,2-diacyl-sn-glycero-3-phospho-(1D-myo-inositol) + ATP = a 1,2-diacyl-sn-glycero-3-phospho-(1D-myo-inositol-3-phosphate) + ADP + H(+)</text>
        <dbReference type="Rhea" id="RHEA:12709"/>
        <dbReference type="ChEBI" id="CHEBI:15378"/>
        <dbReference type="ChEBI" id="CHEBI:30616"/>
        <dbReference type="ChEBI" id="CHEBI:57880"/>
        <dbReference type="ChEBI" id="CHEBI:58088"/>
        <dbReference type="ChEBI" id="CHEBI:456216"/>
        <dbReference type="EC" id="2.7.1.137"/>
    </reaction>
    <physiologicalReaction direction="left-to-right" evidence="12">
        <dbReference type="Rhea" id="RHEA:12710"/>
    </physiologicalReaction>
</comment>
<comment type="similarity">
    <text evidence="2">Belongs to the EAF6 family.</text>
</comment>
<dbReference type="FunFam" id="3.30.1010.10:FF:000002">
    <property type="entry name" value="Phosphatidylinositol 3-kinase catalytic subunit type 3"/>
    <property type="match status" value="1"/>
</dbReference>
<dbReference type="InterPro" id="IPR016024">
    <property type="entry name" value="ARM-type_fold"/>
</dbReference>
<dbReference type="InterPro" id="IPR002420">
    <property type="entry name" value="PI3K-type_C2_dom"/>
</dbReference>
<dbReference type="PROSITE" id="PS00915">
    <property type="entry name" value="PI3_4_KINASE_1"/>
    <property type="match status" value="1"/>
</dbReference>
<dbReference type="GO" id="GO:0005777">
    <property type="term" value="C:peroxisome"/>
    <property type="evidence" value="ECO:0007669"/>
    <property type="project" value="TreeGrafter"/>
</dbReference>
<evidence type="ECO:0000256" key="9">
    <source>
        <dbReference type="ARBA" id="ARBA00023054"/>
    </source>
</evidence>
<dbReference type="PANTHER" id="PTHR10048:SF7">
    <property type="entry name" value="PHOSPHATIDYLINOSITOL 3-KINASE CATALYTIC SUBUNIT TYPE 3"/>
    <property type="match status" value="1"/>
</dbReference>
<dbReference type="Gene3D" id="1.10.1070.11">
    <property type="entry name" value="Phosphatidylinositol 3-/4-kinase, catalytic domain"/>
    <property type="match status" value="1"/>
</dbReference>
<feature type="domain" description="PIK helical" evidence="17">
    <location>
        <begin position="450"/>
        <end position="673"/>
    </location>
</feature>
<dbReference type="GO" id="GO:0006325">
    <property type="term" value="P:chromatin organization"/>
    <property type="evidence" value="ECO:0007669"/>
    <property type="project" value="UniProtKB-KW"/>
</dbReference>
<dbReference type="SMART" id="SM00145">
    <property type="entry name" value="PI3Ka"/>
    <property type="match status" value="1"/>
</dbReference>
<feature type="compositionally biased region" description="Basic residues" evidence="15">
    <location>
        <begin position="159"/>
        <end position="169"/>
    </location>
</feature>
<dbReference type="GO" id="GO:0016303">
    <property type="term" value="F:1-phosphatidylinositol-3-kinase activity"/>
    <property type="evidence" value="ECO:0007669"/>
    <property type="project" value="UniProtKB-UniRule"/>
</dbReference>
<evidence type="ECO:0000259" key="17">
    <source>
        <dbReference type="PROSITE" id="PS51545"/>
    </source>
</evidence>
<dbReference type="GO" id="GO:0006897">
    <property type="term" value="P:endocytosis"/>
    <property type="evidence" value="ECO:0007669"/>
    <property type="project" value="TreeGrafter"/>
</dbReference>
<dbReference type="EC" id="2.7.1.137" evidence="13"/>
<keyword evidence="9" id="KW-0175">Coiled coil</keyword>
<comment type="similarity">
    <text evidence="13 14">Belongs to the PI3/PI4-kinase family.</text>
</comment>
<dbReference type="GO" id="GO:0005524">
    <property type="term" value="F:ATP binding"/>
    <property type="evidence" value="ECO:0007669"/>
    <property type="project" value="UniProtKB-UniRule"/>
</dbReference>
<dbReference type="FunFam" id="1.10.1070.11:FF:000002">
    <property type="entry name" value="Phosphatidylinositol 3-kinase catalytic subunit type 3"/>
    <property type="match status" value="1"/>
</dbReference>
<dbReference type="InterPro" id="IPR035892">
    <property type="entry name" value="C2_domain_sf"/>
</dbReference>
<keyword evidence="4 13" id="KW-0547">Nucleotide-binding</keyword>
<evidence type="ECO:0000256" key="14">
    <source>
        <dbReference type="PROSITE-ProRule" id="PRU00880"/>
    </source>
</evidence>
<dbReference type="InterPro" id="IPR018936">
    <property type="entry name" value="PI3/4_kinase_CS"/>
</dbReference>
<evidence type="ECO:0000313" key="19">
    <source>
        <dbReference type="Proteomes" id="UP000887540"/>
    </source>
</evidence>
<dbReference type="WBParaSite" id="ACRNAN_scaffold148.g8537.t1">
    <property type="protein sequence ID" value="ACRNAN_scaffold148.g8537.t1"/>
    <property type="gene ID" value="ACRNAN_scaffold148.g8537"/>
</dbReference>
<dbReference type="PROSITE" id="PS51547">
    <property type="entry name" value="C2_PI3K"/>
    <property type="match status" value="1"/>
</dbReference>
<dbReference type="InterPro" id="IPR011009">
    <property type="entry name" value="Kinase-like_dom_sf"/>
</dbReference>
<evidence type="ECO:0000256" key="3">
    <source>
        <dbReference type="ARBA" id="ARBA00022679"/>
    </source>
</evidence>
<evidence type="ECO:0000256" key="4">
    <source>
        <dbReference type="ARBA" id="ARBA00022741"/>
    </source>
</evidence>
<feature type="region of interest" description="Disordered" evidence="15">
    <location>
        <begin position="117"/>
        <end position="172"/>
    </location>
</feature>
<dbReference type="Gene3D" id="1.25.40.70">
    <property type="entry name" value="Phosphatidylinositol 3-kinase, accessory domain (PIK)"/>
    <property type="match status" value="1"/>
</dbReference>
<keyword evidence="8" id="KW-0805">Transcription regulation</keyword>
<evidence type="ECO:0000256" key="13">
    <source>
        <dbReference type="PIRNR" id="PIRNR000587"/>
    </source>
</evidence>
<dbReference type="GO" id="GO:0000045">
    <property type="term" value="P:autophagosome assembly"/>
    <property type="evidence" value="ECO:0007669"/>
    <property type="project" value="TreeGrafter"/>
</dbReference>
<dbReference type="GO" id="GO:0034271">
    <property type="term" value="C:phosphatidylinositol 3-kinase complex, class III, type I"/>
    <property type="evidence" value="ECO:0007669"/>
    <property type="project" value="TreeGrafter"/>
</dbReference>
<dbReference type="InterPro" id="IPR057756">
    <property type="entry name" value="PI3-kinase_type3/VPS34_cat"/>
</dbReference>
<dbReference type="PIRSF" id="PIRSF000587">
    <property type="entry name" value="PI3K_Vps34"/>
    <property type="match status" value="1"/>
</dbReference>
<dbReference type="PANTHER" id="PTHR10048">
    <property type="entry name" value="PHOSPHATIDYLINOSITOL KINASE"/>
    <property type="match status" value="1"/>
</dbReference>
<proteinExistence type="inferred from homology"/>
<dbReference type="InterPro" id="IPR015433">
    <property type="entry name" value="PI3/4_kinase"/>
</dbReference>
<reference evidence="20" key="1">
    <citation type="submission" date="2022-11" db="UniProtKB">
        <authorList>
            <consortium name="WormBaseParasite"/>
        </authorList>
    </citation>
    <scope>IDENTIFICATION</scope>
</reference>
<evidence type="ECO:0000259" key="16">
    <source>
        <dbReference type="PROSITE" id="PS50290"/>
    </source>
</evidence>
<dbReference type="SUPFAM" id="SSF56112">
    <property type="entry name" value="Protein kinase-like (PK-like)"/>
    <property type="match status" value="1"/>
</dbReference>
<dbReference type="Gene3D" id="2.60.40.150">
    <property type="entry name" value="C2 domain"/>
    <property type="match status" value="1"/>
</dbReference>
<dbReference type="SUPFAM" id="SSF49562">
    <property type="entry name" value="C2 domain (Calcium/lipid-binding domain, CaLB)"/>
    <property type="match status" value="1"/>
</dbReference>
<dbReference type="GO" id="GO:0048015">
    <property type="term" value="P:phosphatidylinositol-mediated signaling"/>
    <property type="evidence" value="ECO:0007669"/>
    <property type="project" value="TreeGrafter"/>
</dbReference>
<dbReference type="InterPro" id="IPR001263">
    <property type="entry name" value="PI3K_accessory_dom"/>
</dbReference>
<dbReference type="Pfam" id="PF09340">
    <property type="entry name" value="NuA4"/>
    <property type="match status" value="1"/>
</dbReference>
<dbReference type="AlphaFoldDB" id="A0A914CVH1"/>
<evidence type="ECO:0000256" key="7">
    <source>
        <dbReference type="ARBA" id="ARBA00022853"/>
    </source>
</evidence>
<evidence type="ECO:0000313" key="20">
    <source>
        <dbReference type="WBParaSite" id="ACRNAN_scaffold148.g8537.t1"/>
    </source>
</evidence>
<keyword evidence="6 13" id="KW-0067">ATP-binding</keyword>
<keyword evidence="5 13" id="KW-0418">Kinase</keyword>
<dbReference type="InterPro" id="IPR015418">
    <property type="entry name" value="Eaf6"/>
</dbReference>
<evidence type="ECO:0000256" key="1">
    <source>
        <dbReference type="ARBA" id="ARBA00004123"/>
    </source>
</evidence>
<dbReference type="Gene3D" id="3.30.1010.10">
    <property type="entry name" value="Phosphatidylinositol 3-kinase Catalytic Subunit, Chain A, domain 4"/>
    <property type="match status" value="1"/>
</dbReference>
<dbReference type="PROSITE" id="PS50290">
    <property type="entry name" value="PI3_4_KINASE_3"/>
    <property type="match status" value="1"/>
</dbReference>
<dbReference type="SUPFAM" id="SSF48371">
    <property type="entry name" value="ARM repeat"/>
    <property type="match status" value="1"/>
</dbReference>
<dbReference type="GO" id="GO:0034272">
    <property type="term" value="C:phosphatidylinositol 3-kinase complex, class III, type II"/>
    <property type="evidence" value="ECO:0007669"/>
    <property type="project" value="TreeGrafter"/>
</dbReference>
<evidence type="ECO:0000256" key="2">
    <source>
        <dbReference type="ARBA" id="ARBA00010916"/>
    </source>
</evidence>
<dbReference type="SMART" id="SM00142">
    <property type="entry name" value="PI3K_C2"/>
    <property type="match status" value="1"/>
</dbReference>
<evidence type="ECO:0000256" key="11">
    <source>
        <dbReference type="ARBA" id="ARBA00023242"/>
    </source>
</evidence>
<evidence type="ECO:0000256" key="5">
    <source>
        <dbReference type="ARBA" id="ARBA00022777"/>
    </source>
</evidence>
<dbReference type="Proteomes" id="UP000887540">
    <property type="component" value="Unplaced"/>
</dbReference>
<evidence type="ECO:0000256" key="10">
    <source>
        <dbReference type="ARBA" id="ARBA00023163"/>
    </source>
</evidence>
<dbReference type="PROSITE" id="PS00916">
    <property type="entry name" value="PI3_4_KINASE_2"/>
    <property type="match status" value="1"/>
</dbReference>
<dbReference type="GO" id="GO:0005768">
    <property type="term" value="C:endosome"/>
    <property type="evidence" value="ECO:0007669"/>
    <property type="project" value="TreeGrafter"/>
</dbReference>
<keyword evidence="7" id="KW-0156">Chromatin regulator</keyword>
<dbReference type="CDD" id="cd00896">
    <property type="entry name" value="PI3Kc_III"/>
    <property type="match status" value="1"/>
</dbReference>
<dbReference type="GO" id="GO:0005634">
    <property type="term" value="C:nucleus"/>
    <property type="evidence" value="ECO:0007669"/>
    <property type="project" value="UniProtKB-SubCell"/>
</dbReference>
<dbReference type="PROSITE" id="PS51545">
    <property type="entry name" value="PIK_HELICAL"/>
    <property type="match status" value="1"/>
</dbReference>
<evidence type="ECO:0000256" key="8">
    <source>
        <dbReference type="ARBA" id="ARBA00023015"/>
    </source>
</evidence>
<keyword evidence="10" id="KW-0804">Transcription</keyword>
<keyword evidence="11" id="KW-0539">Nucleus</keyword>
<dbReference type="InterPro" id="IPR036940">
    <property type="entry name" value="PI3/4_kinase_cat_sf"/>
</dbReference>
<name>A0A914CVH1_9BILA</name>
<dbReference type="InterPro" id="IPR000403">
    <property type="entry name" value="PI3/4_kinase_cat_dom"/>
</dbReference>
<protein>
    <recommendedName>
        <fullName evidence="13">Phosphatidylinositol 3-kinase catalytic subunit type 3</fullName>
        <ecNumber evidence="13">2.7.1.137</ecNumber>
    </recommendedName>
</protein>
<feature type="compositionally biased region" description="Low complexity" evidence="15">
    <location>
        <begin position="121"/>
        <end position="132"/>
    </location>
</feature>
<dbReference type="InterPro" id="IPR042236">
    <property type="entry name" value="PI3K_accessory_sf"/>
</dbReference>
<dbReference type="GO" id="GO:0000123">
    <property type="term" value="C:histone acetyltransferase complex"/>
    <property type="evidence" value="ECO:0007669"/>
    <property type="project" value="InterPro"/>
</dbReference>
<accession>A0A914CVH1</accession>
<organism evidence="19 20">
    <name type="scientific">Acrobeloides nanus</name>
    <dbReference type="NCBI Taxonomy" id="290746"/>
    <lineage>
        <taxon>Eukaryota</taxon>
        <taxon>Metazoa</taxon>
        <taxon>Ecdysozoa</taxon>
        <taxon>Nematoda</taxon>
        <taxon>Chromadorea</taxon>
        <taxon>Rhabditida</taxon>
        <taxon>Tylenchina</taxon>
        <taxon>Cephalobomorpha</taxon>
        <taxon>Cephaloboidea</taxon>
        <taxon>Cephalobidae</taxon>
        <taxon>Acrobeloides</taxon>
    </lineage>
</organism>
<evidence type="ECO:0000256" key="15">
    <source>
        <dbReference type="SAM" id="MobiDB-lite"/>
    </source>
</evidence>
<dbReference type="CDD" id="cd00870">
    <property type="entry name" value="PI3Ka_III"/>
    <property type="match status" value="1"/>
</dbReference>
<feature type="domain" description="PI3K/PI4K catalytic" evidence="16">
    <location>
        <begin position="753"/>
        <end position="1023"/>
    </location>
</feature>
<dbReference type="Pfam" id="PF00454">
    <property type="entry name" value="PI3_PI4_kinase"/>
    <property type="match status" value="2"/>
</dbReference>
<sequence length="1038" mass="117833">MSIAKDTDLKRELNDLIRRRSEISETLAALENQIYNFEASYLEETADSGNVIKGFENFDNNAAGNLKTIRKSKALFKETDRLFSLSSVTSPASQRGDINEDDLKMDMIDANFASTSTARFNNSNDHGNSNSSENHDDSEMDEDFKPDQNSLIEETPSSKIKKPSKRGRRPAGELDIPVRIKVGSLFGFLDNYVADRYQQSSGHMFLKISVYCNNRQVGCDVQTSFQAHDSPNANREIQRWDEWCTLPIKYAELSRDAFLHITLWDVGESIDPVFVAQCVKTLFSKHGIFRNGQLDLRMEKPESGKPEAFGTSTWELSQHTKFAKNNRHDIYQLLKKEKLYKANLVDKVPWLDQITFSRLEELKEKAKTEDRSLYLVLSFPSIHHNEDTSPYSIIYYADDDDLLSGATMASRSIGGVSHSAATRIDPELGMDNLCEIKHHMLTRNARADDIDRRLKPNSGARDALETIIRAPTLYDMTVEQRDLIWKFRFWLKSNPQALTKFVRSVNWDEEAESQQAMQLIREWEPIDACDALELLSPNFTHPFVRRYAVSRMHHTSYSNILLYLPQLVQALRYEPKVLDESALDASKRLSTLNDLSPTSAKSFAVQHNLDEKTAKKIDEYFGNESDLASFLIRAAIEDSVIANFLYWYLKVEIEANSELDEPMSKMYAGVLDRLTAALSQGSNSTRRTYQMLISQKKFVETLVEMAKLVAEVSGNRMKKQEVLKRKLAENSDLIDLKGLSLPLDPSIHVKSIISEQTLLFSSNLMPMKLTFSTVRGSAVPYECGEAYTTIFKRGDDLRQDQLVIQMIRLMDSLLKEEKLDLCLTPYAVLANSVNEGFVQFVRATPVANVKCIQDSLRNYRPSHVGPYGIEADTLNNYVRSCAGYSIICYILGIGDRHLDNLLLCENGKIFHVDFGFILGRDPKPMPPPMKLTNDMINAMGGQTSDHYKKFLDYCTTAFCILRRHARLITNLFALMLDAGIPDIAMEKDKAVQKVLDRFHLDLSDEDACHAILTIIEKSIGSTMGYIVDLVHDAKQIIS</sequence>
<keyword evidence="3 13" id="KW-0808">Transferase</keyword>
<evidence type="ECO:0000256" key="12">
    <source>
        <dbReference type="ARBA" id="ARBA00023985"/>
    </source>
</evidence>
<dbReference type="SMART" id="SM00146">
    <property type="entry name" value="PI3Kc"/>
    <property type="match status" value="1"/>
</dbReference>
<dbReference type="GO" id="GO:0000407">
    <property type="term" value="C:phagophore assembly site"/>
    <property type="evidence" value="ECO:0007669"/>
    <property type="project" value="TreeGrafter"/>
</dbReference>
<evidence type="ECO:0000259" key="18">
    <source>
        <dbReference type="PROSITE" id="PS51547"/>
    </source>
</evidence>
<dbReference type="Pfam" id="PF00613">
    <property type="entry name" value="PI3Ka"/>
    <property type="match status" value="1"/>
</dbReference>
<evidence type="ECO:0000256" key="6">
    <source>
        <dbReference type="ARBA" id="ARBA00022840"/>
    </source>
</evidence>
<dbReference type="Pfam" id="PF00792">
    <property type="entry name" value="PI3K_C2"/>
    <property type="match status" value="1"/>
</dbReference>
<dbReference type="InterPro" id="IPR008290">
    <property type="entry name" value="PI3K_Vps34"/>
</dbReference>
<keyword evidence="19" id="KW-1185">Reference proteome</keyword>
<feature type="compositionally biased region" description="Polar residues" evidence="15">
    <location>
        <begin position="147"/>
        <end position="158"/>
    </location>
</feature>
<feature type="domain" description="C2 PI3K-type" evidence="18">
    <location>
        <begin position="174"/>
        <end position="341"/>
    </location>
</feature>